<dbReference type="CDD" id="cd07389">
    <property type="entry name" value="MPP_PhoD"/>
    <property type="match status" value="1"/>
</dbReference>
<dbReference type="PANTHER" id="PTHR43606">
    <property type="entry name" value="PHOSPHATASE, PUTATIVE (AFU_ORTHOLOGUE AFUA_6G08710)-RELATED"/>
    <property type="match status" value="1"/>
</dbReference>
<evidence type="ECO:0008006" key="6">
    <source>
        <dbReference type="Google" id="ProtNLM"/>
    </source>
</evidence>
<evidence type="ECO:0000256" key="1">
    <source>
        <dbReference type="SAM" id="SignalP"/>
    </source>
</evidence>
<dbReference type="AlphaFoldDB" id="N1PUX4"/>
<dbReference type="STRING" id="675120.N1PUX4"/>
<dbReference type="InterPro" id="IPR038607">
    <property type="entry name" value="PhoD-like_sf"/>
</dbReference>
<dbReference type="SUPFAM" id="SSF56300">
    <property type="entry name" value="Metallo-dependent phosphatases"/>
    <property type="match status" value="1"/>
</dbReference>
<dbReference type="OrthoDB" id="9992270at2759"/>
<protein>
    <recommendedName>
        <fullName evidence="6">PhoD-like phosphatase metallophosphatase domain-containing protein</fullName>
    </recommendedName>
</protein>
<feature type="domain" description="PhoD-like phosphatase metallophosphatase" evidence="2">
    <location>
        <begin position="190"/>
        <end position="555"/>
    </location>
</feature>
<feature type="domain" description="Phospholipase D N-terminal" evidence="3">
    <location>
        <begin position="61"/>
        <end position="177"/>
    </location>
</feature>
<evidence type="ECO:0000313" key="5">
    <source>
        <dbReference type="Proteomes" id="UP000016933"/>
    </source>
</evidence>
<dbReference type="HOGENOM" id="CLU_015982_0_0_1"/>
<evidence type="ECO:0000259" key="3">
    <source>
        <dbReference type="Pfam" id="PF16655"/>
    </source>
</evidence>
<accession>N1PUX4</accession>
<name>N1PUX4_DOTSN</name>
<dbReference type="InterPro" id="IPR052900">
    <property type="entry name" value="Phospholipid_Metab_Enz"/>
</dbReference>
<sequence>MKFSLVSALACSGLATASWVKNLNYRSPSENHPSLGISLSKVNKRNTPDKKFTADQLNFTHGVASGDPYPDSVILWTRIAPMVDDDKSNASVSGYVPLYNHGPNLTVSTAPVCVEYKIARTKDFKNVECSGTAYTSSDIDYTVKVEATKLSSWTRYYYQFNVCGSNTNVSPLGRTKTTPHPGEYVTNVGLAIYSCSNFPFGFFNAFGNPVRKDSVDFVIHLGDYIYEYAGDGDYGYGQSIGRVPKPEKIIYTLYDYRARFATYRTDQDLLLSHQNFPWIPTWDDHEVSDNTYRDGASELNNTEASFVMDGGVSVDQRKMNAVRAYFEWMPIRQVELDDNLRIWRSFQIGSLFDLVMLDTRQYDRSITDLYWNTDYVHQISNDAGRSMMGSRQENWFYSTLGQSAERGARWRVIGSQTVFSKINESVSYGNVNPLDYDAWDGYQANRNRTLNFLTENNIGNNIVISGDSHASWVSDLVWLGHSNYSADSGAGGLGVEFAGSAVSSPCPYGQNITQKSANNFSDILEAANPELHWNDIYYRGYFELHLNYDEVNASFFGLPTIVNRNPLEISLANFTVKSGANALQRPIAGGLAESGSLKGGMIMQTNVTNNTETGMYSVVLDNQEDI</sequence>
<dbReference type="EMBL" id="KB446536">
    <property type="protein sequence ID" value="EME47167.1"/>
    <property type="molecule type" value="Genomic_DNA"/>
</dbReference>
<dbReference type="InterPro" id="IPR032093">
    <property type="entry name" value="PhoD_N"/>
</dbReference>
<dbReference type="InterPro" id="IPR029052">
    <property type="entry name" value="Metallo-depent_PP-like"/>
</dbReference>
<keyword evidence="5" id="KW-1185">Reference proteome</keyword>
<evidence type="ECO:0000259" key="2">
    <source>
        <dbReference type="Pfam" id="PF09423"/>
    </source>
</evidence>
<keyword evidence="1" id="KW-0732">Signal</keyword>
<feature type="signal peptide" evidence="1">
    <location>
        <begin position="1"/>
        <end position="17"/>
    </location>
</feature>
<reference evidence="4 5" key="2">
    <citation type="journal article" date="2012" name="PLoS Pathog.">
        <title>Diverse lifestyles and strategies of plant pathogenesis encoded in the genomes of eighteen Dothideomycetes fungi.</title>
        <authorList>
            <person name="Ohm R.A."/>
            <person name="Feau N."/>
            <person name="Henrissat B."/>
            <person name="Schoch C.L."/>
            <person name="Horwitz B.A."/>
            <person name="Barry K.W."/>
            <person name="Condon B.J."/>
            <person name="Copeland A.C."/>
            <person name="Dhillon B."/>
            <person name="Glaser F."/>
            <person name="Hesse C.N."/>
            <person name="Kosti I."/>
            <person name="LaButti K."/>
            <person name="Lindquist E.A."/>
            <person name="Lucas S."/>
            <person name="Salamov A.A."/>
            <person name="Bradshaw R.E."/>
            <person name="Ciuffetti L."/>
            <person name="Hamelin R.C."/>
            <person name="Kema G.H.J."/>
            <person name="Lawrence C."/>
            <person name="Scott J.A."/>
            <person name="Spatafora J.W."/>
            <person name="Turgeon B.G."/>
            <person name="de Wit P.J.G.M."/>
            <person name="Zhong S."/>
            <person name="Goodwin S.B."/>
            <person name="Grigoriev I.V."/>
        </authorList>
    </citation>
    <scope>NUCLEOTIDE SEQUENCE [LARGE SCALE GENOMIC DNA]</scope>
    <source>
        <strain evidence="5">NZE10 / CBS 128990</strain>
    </source>
</reference>
<dbReference type="Proteomes" id="UP000016933">
    <property type="component" value="Unassembled WGS sequence"/>
</dbReference>
<proteinExistence type="predicted"/>
<dbReference type="InterPro" id="IPR018946">
    <property type="entry name" value="PhoD-like_MPP"/>
</dbReference>
<dbReference type="OMA" id="HWTDGWD"/>
<dbReference type="Pfam" id="PF16655">
    <property type="entry name" value="PhoD_N"/>
    <property type="match status" value="1"/>
</dbReference>
<reference evidence="5" key="1">
    <citation type="journal article" date="2012" name="PLoS Genet.">
        <title>The genomes of the fungal plant pathogens Cladosporium fulvum and Dothistroma septosporum reveal adaptation to different hosts and lifestyles but also signatures of common ancestry.</title>
        <authorList>
            <person name="de Wit P.J.G.M."/>
            <person name="van der Burgt A."/>
            <person name="Oekmen B."/>
            <person name="Stergiopoulos I."/>
            <person name="Abd-Elsalam K.A."/>
            <person name="Aerts A.L."/>
            <person name="Bahkali A.H."/>
            <person name="Beenen H.G."/>
            <person name="Chettri P."/>
            <person name="Cox M.P."/>
            <person name="Datema E."/>
            <person name="de Vries R.P."/>
            <person name="Dhillon B."/>
            <person name="Ganley A.R."/>
            <person name="Griffiths S.A."/>
            <person name="Guo Y."/>
            <person name="Hamelin R.C."/>
            <person name="Henrissat B."/>
            <person name="Kabir M.S."/>
            <person name="Jashni M.K."/>
            <person name="Kema G."/>
            <person name="Klaubauf S."/>
            <person name="Lapidus A."/>
            <person name="Levasseur A."/>
            <person name="Lindquist E."/>
            <person name="Mehrabi R."/>
            <person name="Ohm R.A."/>
            <person name="Owen T.J."/>
            <person name="Salamov A."/>
            <person name="Schwelm A."/>
            <person name="Schijlen E."/>
            <person name="Sun H."/>
            <person name="van den Burg H.A."/>
            <person name="van Ham R.C.H.J."/>
            <person name="Zhang S."/>
            <person name="Goodwin S.B."/>
            <person name="Grigoriev I.V."/>
            <person name="Collemare J."/>
            <person name="Bradshaw R.E."/>
        </authorList>
    </citation>
    <scope>NUCLEOTIDE SEQUENCE [LARGE SCALE GENOMIC DNA]</scope>
    <source>
        <strain evidence="5">NZE10 / CBS 128990</strain>
    </source>
</reference>
<dbReference type="PANTHER" id="PTHR43606:SF7">
    <property type="entry name" value="PHOSPHATASE, PUTATIVE (AFU_ORTHOLOGUE AFUA_6G08710)-RELATED"/>
    <property type="match status" value="1"/>
</dbReference>
<organism evidence="4 5">
    <name type="scientific">Dothistroma septosporum (strain NZE10 / CBS 128990)</name>
    <name type="common">Red band needle blight fungus</name>
    <name type="synonym">Mycosphaerella pini</name>
    <dbReference type="NCBI Taxonomy" id="675120"/>
    <lineage>
        <taxon>Eukaryota</taxon>
        <taxon>Fungi</taxon>
        <taxon>Dikarya</taxon>
        <taxon>Ascomycota</taxon>
        <taxon>Pezizomycotina</taxon>
        <taxon>Dothideomycetes</taxon>
        <taxon>Dothideomycetidae</taxon>
        <taxon>Mycosphaerellales</taxon>
        <taxon>Mycosphaerellaceae</taxon>
        <taxon>Dothistroma</taxon>
    </lineage>
</organism>
<gene>
    <name evidence="4" type="ORF">DOTSEDRAFT_69208</name>
</gene>
<evidence type="ECO:0000313" key="4">
    <source>
        <dbReference type="EMBL" id="EME47167.1"/>
    </source>
</evidence>
<dbReference type="Pfam" id="PF09423">
    <property type="entry name" value="PhoD"/>
    <property type="match status" value="1"/>
</dbReference>
<dbReference type="Gene3D" id="3.60.21.70">
    <property type="entry name" value="PhoD-like phosphatase"/>
    <property type="match status" value="1"/>
</dbReference>
<dbReference type="eggNOG" id="ENOG502QU5W">
    <property type="taxonomic scope" value="Eukaryota"/>
</dbReference>
<feature type="chain" id="PRO_5005690558" description="PhoD-like phosphatase metallophosphatase domain-containing protein" evidence="1">
    <location>
        <begin position="18"/>
        <end position="626"/>
    </location>
</feature>
<dbReference type="Gene3D" id="2.60.40.380">
    <property type="entry name" value="Purple acid phosphatase-like, N-terminal"/>
    <property type="match status" value="1"/>
</dbReference>